<name>A0A7J7DAP9_TRIWF</name>
<dbReference type="GO" id="GO:0006355">
    <property type="term" value="P:regulation of DNA-templated transcription"/>
    <property type="evidence" value="ECO:0007669"/>
    <property type="project" value="InterPro"/>
</dbReference>
<evidence type="ECO:0000256" key="10">
    <source>
        <dbReference type="ARBA" id="ARBA00023242"/>
    </source>
</evidence>
<dbReference type="GO" id="GO:0016020">
    <property type="term" value="C:membrane"/>
    <property type="evidence" value="ECO:0007669"/>
    <property type="project" value="UniProtKB-SubCell"/>
</dbReference>
<keyword evidence="10" id="KW-0539">Nucleus</keyword>
<dbReference type="AlphaFoldDB" id="A0A7J7DAP9"/>
<evidence type="ECO:0000256" key="11">
    <source>
        <dbReference type="SAM" id="Phobius"/>
    </source>
</evidence>
<dbReference type="Proteomes" id="UP000593562">
    <property type="component" value="Unassembled WGS sequence"/>
</dbReference>
<keyword evidence="14" id="KW-1185">Reference proteome</keyword>
<dbReference type="OrthoDB" id="737278at2759"/>
<keyword evidence="4 11" id="KW-1133">Transmembrane helix</keyword>
<dbReference type="GO" id="GO:0000976">
    <property type="term" value="F:transcription cis-regulatory region binding"/>
    <property type="evidence" value="ECO:0007669"/>
    <property type="project" value="UniProtKB-ARBA"/>
</dbReference>
<dbReference type="EMBL" id="JAAARO010000008">
    <property type="protein sequence ID" value="KAF5743423.1"/>
    <property type="molecule type" value="Genomic_DNA"/>
</dbReference>
<sequence>MKHKEEEEEGLGEMTALCVNELPLGFRFRPTDKELIDFYLRLKINGDDKVGKVIREIDVCKWEPWDLPDLSIIHSKDPEWFFFCPVDRKYPNGHRLNRATGAGYWKATGKDRKIKSGTNLIGMKKTLVFYTGRAPKGKRTNWVMHEYRPTEDALDGTKPSQTAFVLCRLFKKHDVTIEATVSSPTTATATQYSPDDTLSEVAPAEVSPVNVVSSDVTTPIECHSKCYNPCDVDSQSVEEKVIEVDPQLEADLKMFYDPIAEPLDYTLYSPLHSQVQAELGPSTYYPVTGGFINWDNGLQPHCGTNEADAYLLLDSMLEHSGGFSNEEFDGQANFGEEGETRKILAPAQDGGSCRESDAEMAQWRFQPEPQGYVLSEDDIDFRTSFSEVPQPILEDQNTLISGSFSAEKHSNMASLCCEPNKQVDFLRSAAKLSNNMSLGCNVDCMETGIKIRVREERNQRSTWSSATQGVAPRRLLLQRKLQSKLFCSTGESRDGRCWAEEQKTEQHTKEEVVVEEGDITYYVGNVFAAAAAATNDMFETEKTSLVTATAGKNIESLQELVQRSRTNLWSVKLVPTSRKIASMVSDTRECGFNYYIWSFAYIFRVVIIIVLFIILVGKWRGSKF</sequence>
<feature type="transmembrane region" description="Helical" evidence="11">
    <location>
        <begin position="594"/>
        <end position="616"/>
    </location>
</feature>
<protein>
    <submittedName>
        <fullName evidence="13">NAC domain-containing protein 45-like isoform X2</fullName>
    </submittedName>
</protein>
<evidence type="ECO:0000256" key="8">
    <source>
        <dbReference type="ARBA" id="ARBA00023159"/>
    </source>
</evidence>
<keyword evidence="6" id="KW-0238">DNA-binding</keyword>
<evidence type="ECO:0000256" key="7">
    <source>
        <dbReference type="ARBA" id="ARBA00023136"/>
    </source>
</evidence>
<evidence type="ECO:0000256" key="4">
    <source>
        <dbReference type="ARBA" id="ARBA00022989"/>
    </source>
</evidence>
<evidence type="ECO:0000256" key="5">
    <source>
        <dbReference type="ARBA" id="ARBA00023015"/>
    </source>
</evidence>
<dbReference type="PANTHER" id="PTHR31744">
    <property type="entry name" value="PROTEIN CUP-SHAPED COTYLEDON 2-RELATED"/>
    <property type="match status" value="1"/>
</dbReference>
<dbReference type="InterPro" id="IPR036093">
    <property type="entry name" value="NAC_dom_sf"/>
</dbReference>
<keyword evidence="9" id="KW-0804">Transcription</keyword>
<evidence type="ECO:0000256" key="9">
    <source>
        <dbReference type="ARBA" id="ARBA00023163"/>
    </source>
</evidence>
<gene>
    <name evidence="13" type="ORF">HS088_TW08G00004</name>
</gene>
<evidence type="ECO:0000313" key="13">
    <source>
        <dbReference type="EMBL" id="KAF5743423.1"/>
    </source>
</evidence>
<dbReference type="PROSITE" id="PS51005">
    <property type="entry name" value="NAC"/>
    <property type="match status" value="1"/>
</dbReference>
<accession>A0A7J7DAP9</accession>
<evidence type="ECO:0000256" key="3">
    <source>
        <dbReference type="ARBA" id="ARBA00022692"/>
    </source>
</evidence>
<comment type="subcellular location">
    <subcellularLocation>
        <location evidence="2">Membrane</location>
        <topology evidence="2">Single-pass membrane protein</topology>
    </subcellularLocation>
    <subcellularLocation>
        <location evidence="1">Nucleus</location>
    </subcellularLocation>
</comment>
<dbReference type="Gene3D" id="2.170.150.80">
    <property type="entry name" value="NAC domain"/>
    <property type="match status" value="1"/>
</dbReference>
<dbReference type="SUPFAM" id="SSF101941">
    <property type="entry name" value="NAC domain"/>
    <property type="match status" value="1"/>
</dbReference>
<keyword evidence="7 11" id="KW-0472">Membrane</keyword>
<dbReference type="Pfam" id="PF02365">
    <property type="entry name" value="NAM"/>
    <property type="match status" value="1"/>
</dbReference>
<dbReference type="InParanoid" id="A0A7J7DAP9"/>
<feature type="domain" description="NAC" evidence="12">
    <location>
        <begin position="22"/>
        <end position="172"/>
    </location>
</feature>
<proteinExistence type="predicted"/>
<keyword evidence="5" id="KW-0805">Transcription regulation</keyword>
<dbReference type="InterPro" id="IPR003441">
    <property type="entry name" value="NAC-dom"/>
</dbReference>
<evidence type="ECO:0000259" key="12">
    <source>
        <dbReference type="PROSITE" id="PS51005"/>
    </source>
</evidence>
<organism evidence="13 14">
    <name type="scientific">Tripterygium wilfordii</name>
    <name type="common">Thunder God vine</name>
    <dbReference type="NCBI Taxonomy" id="458696"/>
    <lineage>
        <taxon>Eukaryota</taxon>
        <taxon>Viridiplantae</taxon>
        <taxon>Streptophyta</taxon>
        <taxon>Embryophyta</taxon>
        <taxon>Tracheophyta</taxon>
        <taxon>Spermatophyta</taxon>
        <taxon>Magnoliopsida</taxon>
        <taxon>eudicotyledons</taxon>
        <taxon>Gunneridae</taxon>
        <taxon>Pentapetalae</taxon>
        <taxon>rosids</taxon>
        <taxon>fabids</taxon>
        <taxon>Celastrales</taxon>
        <taxon>Celastraceae</taxon>
        <taxon>Tripterygium</taxon>
    </lineage>
</organism>
<evidence type="ECO:0000313" key="14">
    <source>
        <dbReference type="Proteomes" id="UP000593562"/>
    </source>
</evidence>
<reference evidence="13 14" key="1">
    <citation type="journal article" date="2020" name="Nat. Commun.">
        <title>Genome of Tripterygium wilfordii and identification of cytochrome P450 involved in triptolide biosynthesis.</title>
        <authorList>
            <person name="Tu L."/>
            <person name="Su P."/>
            <person name="Zhang Z."/>
            <person name="Gao L."/>
            <person name="Wang J."/>
            <person name="Hu T."/>
            <person name="Zhou J."/>
            <person name="Zhang Y."/>
            <person name="Zhao Y."/>
            <person name="Liu Y."/>
            <person name="Song Y."/>
            <person name="Tong Y."/>
            <person name="Lu Y."/>
            <person name="Yang J."/>
            <person name="Xu C."/>
            <person name="Jia M."/>
            <person name="Peters R.J."/>
            <person name="Huang L."/>
            <person name="Gao W."/>
        </authorList>
    </citation>
    <scope>NUCLEOTIDE SEQUENCE [LARGE SCALE GENOMIC DNA]</scope>
    <source>
        <strain evidence="14">cv. XIE 37</strain>
        <tissue evidence="13">Leaf</tissue>
    </source>
</reference>
<keyword evidence="8" id="KW-0010">Activator</keyword>
<evidence type="ECO:0000256" key="6">
    <source>
        <dbReference type="ARBA" id="ARBA00023125"/>
    </source>
</evidence>
<dbReference type="PANTHER" id="PTHR31744:SF216">
    <property type="entry name" value="NAC TRANSCRIPTION FACTOR"/>
    <property type="match status" value="1"/>
</dbReference>
<dbReference type="FunFam" id="2.170.150.80:FF:000002">
    <property type="entry name" value="Nac domain-containing protein 86"/>
    <property type="match status" value="1"/>
</dbReference>
<keyword evidence="3 11" id="KW-0812">Transmembrane</keyword>
<dbReference type="GO" id="GO:0005634">
    <property type="term" value="C:nucleus"/>
    <property type="evidence" value="ECO:0007669"/>
    <property type="project" value="UniProtKB-SubCell"/>
</dbReference>
<evidence type="ECO:0000256" key="2">
    <source>
        <dbReference type="ARBA" id="ARBA00004167"/>
    </source>
</evidence>
<evidence type="ECO:0000256" key="1">
    <source>
        <dbReference type="ARBA" id="ARBA00004123"/>
    </source>
</evidence>
<comment type="caution">
    <text evidence="13">The sequence shown here is derived from an EMBL/GenBank/DDBJ whole genome shotgun (WGS) entry which is preliminary data.</text>
</comment>